<dbReference type="NCBIfam" id="NF033542">
    <property type="entry name" value="transpos_IS110"/>
    <property type="match status" value="1"/>
</dbReference>
<dbReference type="Pfam" id="PF02371">
    <property type="entry name" value="Transposase_20"/>
    <property type="match status" value="1"/>
</dbReference>
<dbReference type="AlphaFoldDB" id="A0A0R1XIP0"/>
<dbReference type="PANTHER" id="PTHR33055">
    <property type="entry name" value="TRANSPOSASE FOR INSERTION SEQUENCE ELEMENT IS1111A"/>
    <property type="match status" value="1"/>
</dbReference>
<organism evidence="3 4">
    <name type="scientific">Schleiferilactobacillus harbinensis DSM 16991</name>
    <dbReference type="NCBI Taxonomy" id="1122147"/>
    <lineage>
        <taxon>Bacteria</taxon>
        <taxon>Bacillati</taxon>
        <taxon>Bacillota</taxon>
        <taxon>Bacilli</taxon>
        <taxon>Lactobacillales</taxon>
        <taxon>Lactobacillaceae</taxon>
        <taxon>Schleiferilactobacillus</taxon>
    </lineage>
</organism>
<dbReference type="RefSeq" id="WP_056990040.1">
    <property type="nucleotide sequence ID" value="NZ_AZFW01000007.1"/>
</dbReference>
<dbReference type="GO" id="GO:0006313">
    <property type="term" value="P:DNA transposition"/>
    <property type="evidence" value="ECO:0007669"/>
    <property type="project" value="InterPro"/>
</dbReference>
<evidence type="ECO:0000259" key="2">
    <source>
        <dbReference type="Pfam" id="PF02371"/>
    </source>
</evidence>
<name>A0A0R1XIP0_9LACO</name>
<dbReference type="GO" id="GO:0003677">
    <property type="term" value="F:DNA binding"/>
    <property type="evidence" value="ECO:0007669"/>
    <property type="project" value="InterPro"/>
</dbReference>
<dbReference type="Pfam" id="PF01548">
    <property type="entry name" value="DEDD_Tnp_IS110"/>
    <property type="match status" value="1"/>
</dbReference>
<evidence type="ECO:0000313" key="3">
    <source>
        <dbReference type="EMBL" id="KRM30062.1"/>
    </source>
</evidence>
<sequence length="410" mass="46621">MNLNVGIDVAKAKLDYCGMDSAKHIIFQDEVVNAPAGTEKIIKLILDWADSRDDAEKVVIGMEATSVYNIHPTLYFEQSSALQALDTEIVTLNPKMTHRYSQLFDDDKTDTLDAFHIADFLRMGRYQVPVTRDEKHIALQRLTRERYFVVSQITDCKNHFLNNLYFRLNTLEAELPTSVFGNTMMTVLSGEKYTLDEIAQMPLETLTQDLNQLSHGRFGEPEEVAKALKKAIRSSYRLNKTVADSVDQILAMYIREIRMFQKQLKELDKSIAALCAVIDGAKSLNSMPGLGPVYSAGLLAEIGQIERFPDEASLASYAGLSWRRSQSGGSERQLTPRTHNGDQYLRYYLVEAANSIRVHDPVFAKYYDKKYGEVPKYQHRRACIMTARKLVRVIYKLLSDHELYVPAKVV</sequence>
<feature type="domain" description="Transposase IS116/IS110/IS902 C-terminal" evidence="2">
    <location>
        <begin position="282"/>
        <end position="367"/>
    </location>
</feature>
<dbReference type="InterPro" id="IPR047650">
    <property type="entry name" value="Transpos_IS110"/>
</dbReference>
<protein>
    <submittedName>
        <fullName evidence="3">Transposase</fullName>
    </submittedName>
</protein>
<gene>
    <name evidence="3" type="ORF">FC91_GL000008</name>
</gene>
<dbReference type="InterPro" id="IPR003346">
    <property type="entry name" value="Transposase_20"/>
</dbReference>
<dbReference type="OrthoDB" id="9790935at2"/>
<comment type="caution">
    <text evidence="3">The sequence shown here is derived from an EMBL/GenBank/DDBJ whole genome shotgun (WGS) entry which is preliminary data.</text>
</comment>
<dbReference type="GO" id="GO:0004803">
    <property type="term" value="F:transposase activity"/>
    <property type="evidence" value="ECO:0007669"/>
    <property type="project" value="InterPro"/>
</dbReference>
<reference evidence="3 4" key="1">
    <citation type="journal article" date="2015" name="Genome Announc.">
        <title>Expanding the biotechnology potential of lactobacilli through comparative genomics of 213 strains and associated genera.</title>
        <authorList>
            <person name="Sun Z."/>
            <person name="Harris H.M."/>
            <person name="McCann A."/>
            <person name="Guo C."/>
            <person name="Argimon S."/>
            <person name="Zhang W."/>
            <person name="Yang X."/>
            <person name="Jeffery I.B."/>
            <person name="Cooney J.C."/>
            <person name="Kagawa T.F."/>
            <person name="Liu W."/>
            <person name="Song Y."/>
            <person name="Salvetti E."/>
            <person name="Wrobel A."/>
            <person name="Rasinkangas P."/>
            <person name="Parkhill J."/>
            <person name="Rea M.C."/>
            <person name="O'Sullivan O."/>
            <person name="Ritari J."/>
            <person name="Douillard F.P."/>
            <person name="Paul Ross R."/>
            <person name="Yang R."/>
            <person name="Briner A.E."/>
            <person name="Felis G.E."/>
            <person name="de Vos W.M."/>
            <person name="Barrangou R."/>
            <person name="Klaenhammer T.R."/>
            <person name="Caufield P.W."/>
            <person name="Cui Y."/>
            <person name="Zhang H."/>
            <person name="O'Toole P.W."/>
        </authorList>
    </citation>
    <scope>NUCLEOTIDE SEQUENCE [LARGE SCALE GENOMIC DNA]</scope>
    <source>
        <strain evidence="3 4">DSM 16991</strain>
    </source>
</reference>
<dbReference type="PANTHER" id="PTHR33055:SF13">
    <property type="entry name" value="TRANSPOSASE"/>
    <property type="match status" value="1"/>
</dbReference>
<accession>A0A0R1XIP0</accession>
<feature type="domain" description="Transposase IS110-like N-terminal" evidence="1">
    <location>
        <begin position="5"/>
        <end position="164"/>
    </location>
</feature>
<dbReference type="PATRIC" id="fig|1122147.4.peg.7"/>
<evidence type="ECO:0000313" key="4">
    <source>
        <dbReference type="Proteomes" id="UP000050949"/>
    </source>
</evidence>
<dbReference type="EMBL" id="AZFW01000007">
    <property type="protein sequence ID" value="KRM30062.1"/>
    <property type="molecule type" value="Genomic_DNA"/>
</dbReference>
<evidence type="ECO:0000259" key="1">
    <source>
        <dbReference type="Pfam" id="PF01548"/>
    </source>
</evidence>
<dbReference type="eggNOG" id="COG3547">
    <property type="taxonomic scope" value="Bacteria"/>
</dbReference>
<proteinExistence type="predicted"/>
<dbReference type="Proteomes" id="UP000050949">
    <property type="component" value="Unassembled WGS sequence"/>
</dbReference>
<dbReference type="InterPro" id="IPR002525">
    <property type="entry name" value="Transp_IS110-like_N"/>
</dbReference>